<dbReference type="KEGG" id="adv:DJ533_00400"/>
<accession>A0A2S2F8E4</accession>
<name>A0A2S2F8E4_9GAMM</name>
<organism evidence="1 2">
    <name type="scientific">Acinetobacter defluvii</name>
    <dbReference type="NCBI Taxonomy" id="1871111"/>
    <lineage>
        <taxon>Bacteria</taxon>
        <taxon>Pseudomonadati</taxon>
        <taxon>Pseudomonadota</taxon>
        <taxon>Gammaproteobacteria</taxon>
        <taxon>Moraxellales</taxon>
        <taxon>Moraxellaceae</taxon>
        <taxon>Acinetobacter</taxon>
    </lineage>
</organism>
<sequence length="142" mass="17010">MLGYRLKFHITLEKWIGKRRGRLSELARRLNVKRQAFRNRIAVYGLSLLEMDRIKVQKFKIERDEKRAIDLLRFMKKWMSKKQGRQIALAQRMGITPFALRQLCNAKKDKRYSILKYGITAVRQAIKEIERNLKIALKYDKS</sequence>
<reference evidence="1" key="1">
    <citation type="submission" date="2019-08" db="EMBL/GenBank/DDBJ databases">
        <title>The complete genome of Acinetobacter defluvii strain WCHAD010030.</title>
        <authorList>
            <person name="Hu Y."/>
            <person name="Qin J."/>
            <person name="Feng Y."/>
            <person name="Zong Z."/>
        </authorList>
    </citation>
    <scope>NUCLEOTIDE SEQUENCE</scope>
    <source>
        <strain evidence="1">WCHA30</strain>
        <plasmid evidence="1">p1_010030</plasmid>
    </source>
</reference>
<keyword evidence="2" id="KW-1185">Reference proteome</keyword>
<dbReference type="AlphaFoldDB" id="A0A2S2F8E4"/>
<evidence type="ECO:0000313" key="2">
    <source>
        <dbReference type="Proteomes" id="UP000245977"/>
    </source>
</evidence>
<evidence type="ECO:0000313" key="1">
    <source>
        <dbReference type="EMBL" id="AWL27178.1"/>
    </source>
</evidence>
<dbReference type="RefSeq" id="WP_065994754.1">
    <property type="nucleotide sequence ID" value="NZ_CP029389.2"/>
</dbReference>
<keyword evidence="1" id="KW-0614">Plasmid</keyword>
<protein>
    <submittedName>
        <fullName evidence="1">Uncharacterized protein</fullName>
    </submittedName>
</protein>
<dbReference type="STRING" id="1871111.GCA_001704615_00872"/>
<gene>
    <name evidence="1" type="ORF">DJ533_00400</name>
</gene>
<proteinExistence type="predicted"/>
<dbReference type="EMBL" id="CP029389">
    <property type="protein sequence ID" value="AWL27178.1"/>
    <property type="molecule type" value="Genomic_DNA"/>
</dbReference>
<dbReference type="OrthoDB" id="9827988at2"/>
<dbReference type="Proteomes" id="UP000245977">
    <property type="component" value="Plasmid p1_010030"/>
</dbReference>
<geneLocation type="plasmid" evidence="1 2">
    <name>p1_010030</name>
</geneLocation>